<dbReference type="EMBL" id="CP126217">
    <property type="protein sequence ID" value="WIA19138.1"/>
    <property type="molecule type" value="Genomic_DNA"/>
</dbReference>
<dbReference type="Proteomes" id="UP001244341">
    <property type="component" value="Chromosome 10b"/>
</dbReference>
<organism evidence="2 3">
    <name type="scientific">Tetradesmus obliquus</name>
    <name type="common">Green alga</name>
    <name type="synonym">Acutodesmus obliquus</name>
    <dbReference type="NCBI Taxonomy" id="3088"/>
    <lineage>
        <taxon>Eukaryota</taxon>
        <taxon>Viridiplantae</taxon>
        <taxon>Chlorophyta</taxon>
        <taxon>core chlorophytes</taxon>
        <taxon>Chlorophyceae</taxon>
        <taxon>CS clade</taxon>
        <taxon>Sphaeropleales</taxon>
        <taxon>Scenedesmaceae</taxon>
        <taxon>Tetradesmus</taxon>
    </lineage>
</organism>
<protein>
    <submittedName>
        <fullName evidence="2">Uncharacterized protein</fullName>
    </submittedName>
</protein>
<sequence length="217" mass="24209">MLAEQDTAQSHQDDAEEDAQQSQGQPEEPAPAPAQQHHQLVTVGSGSSAVKLYPAGTGFPACAKADDFMSQPFLEHPAGQQYVQATVQLTWGAASFPFDQVRATAKSMLQYAEENFCVEGSDICLLLAKARADYNSEDHRSIRLMLQHSNQEYLVHRRDVDDKWGKISDMSMQVGALQAVNDGLREQLQQSAEREQQLKDQLVKCHKQLRHCKCNAR</sequence>
<evidence type="ECO:0000313" key="3">
    <source>
        <dbReference type="Proteomes" id="UP001244341"/>
    </source>
</evidence>
<feature type="region of interest" description="Disordered" evidence="1">
    <location>
        <begin position="1"/>
        <end position="38"/>
    </location>
</feature>
<evidence type="ECO:0000256" key="1">
    <source>
        <dbReference type="SAM" id="MobiDB-lite"/>
    </source>
</evidence>
<proteinExistence type="predicted"/>
<keyword evidence="3" id="KW-1185">Reference proteome</keyword>
<reference evidence="2 3" key="1">
    <citation type="submission" date="2023-05" db="EMBL/GenBank/DDBJ databases">
        <title>A 100% complete, gapless, phased diploid assembly of the Scenedesmus obliquus UTEX 3031 genome.</title>
        <authorList>
            <person name="Biondi T.C."/>
            <person name="Hanschen E.R."/>
            <person name="Kwon T."/>
            <person name="Eng W."/>
            <person name="Kruse C.P.S."/>
            <person name="Koehler S.I."/>
            <person name="Kunde Y."/>
            <person name="Gleasner C.D."/>
            <person name="You Mak K.T."/>
            <person name="Polle J."/>
            <person name="Hovde B.T."/>
            <person name="Starkenburg S.R."/>
        </authorList>
    </citation>
    <scope>NUCLEOTIDE SEQUENCE [LARGE SCALE GENOMIC DNA]</scope>
    <source>
        <strain evidence="2 3">DOE0152z</strain>
    </source>
</reference>
<feature type="compositionally biased region" description="Low complexity" evidence="1">
    <location>
        <begin position="20"/>
        <end position="38"/>
    </location>
</feature>
<gene>
    <name evidence="2" type="ORF">OEZ85_003786</name>
</gene>
<accession>A0ABY8UCG2</accession>
<name>A0ABY8UCG2_TETOB</name>
<evidence type="ECO:0000313" key="2">
    <source>
        <dbReference type="EMBL" id="WIA19138.1"/>
    </source>
</evidence>